<dbReference type="Pfam" id="PF04909">
    <property type="entry name" value="Amidohydro_2"/>
    <property type="match status" value="1"/>
</dbReference>
<keyword evidence="4" id="KW-1185">Reference proteome</keyword>
<dbReference type="AlphaFoldDB" id="A0A5S4VYC2"/>
<feature type="domain" description="Amidohydrolase-related" evidence="2">
    <location>
        <begin position="7"/>
        <end position="347"/>
    </location>
</feature>
<reference evidence="3 4" key="1">
    <citation type="submission" date="2019-08" db="EMBL/GenBank/DDBJ databases">
        <title>Bradyrhizobium hipponensis sp. nov., a rhizobium isolated from a Lupinus angustifolius root nodule in Tunisia.</title>
        <authorList>
            <person name="Off K."/>
            <person name="Rejili M."/>
            <person name="Mars M."/>
            <person name="Brachmann A."/>
            <person name="Marin M."/>
        </authorList>
    </citation>
    <scope>NUCLEOTIDE SEQUENCE [LARGE SCALE GENOMIC DNA]</scope>
    <source>
        <strain evidence="3 4">CTAW11</strain>
    </source>
</reference>
<evidence type="ECO:0000313" key="4">
    <source>
        <dbReference type="Proteomes" id="UP000324853"/>
    </source>
</evidence>
<dbReference type="EMBL" id="VSSR01000094">
    <property type="protein sequence ID" value="TYL71896.1"/>
    <property type="molecule type" value="Genomic_DNA"/>
</dbReference>
<dbReference type="GO" id="GO:0016787">
    <property type="term" value="F:hydrolase activity"/>
    <property type="evidence" value="ECO:0007669"/>
    <property type="project" value="UniProtKB-KW"/>
</dbReference>
<evidence type="ECO:0000313" key="3">
    <source>
        <dbReference type="EMBL" id="TYL71896.1"/>
    </source>
</evidence>
<dbReference type="SUPFAM" id="SSF51556">
    <property type="entry name" value="Metallo-dependent hydrolases"/>
    <property type="match status" value="1"/>
</dbReference>
<dbReference type="GO" id="GO:0005737">
    <property type="term" value="C:cytoplasm"/>
    <property type="evidence" value="ECO:0007669"/>
    <property type="project" value="TreeGrafter"/>
</dbReference>
<evidence type="ECO:0000256" key="1">
    <source>
        <dbReference type="ARBA" id="ARBA00023239"/>
    </source>
</evidence>
<dbReference type="InterPro" id="IPR032465">
    <property type="entry name" value="ACMSD"/>
</dbReference>
<dbReference type="PANTHER" id="PTHR21240">
    <property type="entry name" value="2-AMINO-3-CARBOXYLMUCONATE-6-SEMIALDEHYDE DECARBOXYLASE"/>
    <property type="match status" value="1"/>
</dbReference>
<keyword evidence="1" id="KW-0456">Lyase</keyword>
<dbReference type="GO" id="GO:0016831">
    <property type="term" value="F:carboxy-lyase activity"/>
    <property type="evidence" value="ECO:0007669"/>
    <property type="project" value="InterPro"/>
</dbReference>
<dbReference type="InterPro" id="IPR006680">
    <property type="entry name" value="Amidohydro-rel"/>
</dbReference>
<name>A0A5S4VYC2_9BRAD</name>
<gene>
    <name evidence="3" type="ORF">FXB38_39525</name>
</gene>
<evidence type="ECO:0000259" key="2">
    <source>
        <dbReference type="Pfam" id="PF04909"/>
    </source>
</evidence>
<dbReference type="RefSeq" id="WP_148756311.1">
    <property type="nucleotide sequence ID" value="NZ_VSSR01000094.1"/>
</dbReference>
<dbReference type="OrthoDB" id="9799024at2"/>
<dbReference type="Proteomes" id="UP000324853">
    <property type="component" value="Unassembled WGS sequence"/>
</dbReference>
<dbReference type="InterPro" id="IPR032466">
    <property type="entry name" value="Metal_Hydrolase"/>
</dbReference>
<protein>
    <submittedName>
        <fullName evidence="3">Amidohydrolase</fullName>
    </submittedName>
</protein>
<dbReference type="GO" id="GO:0019748">
    <property type="term" value="P:secondary metabolic process"/>
    <property type="evidence" value="ECO:0007669"/>
    <property type="project" value="TreeGrafter"/>
</dbReference>
<proteinExistence type="predicted"/>
<keyword evidence="3" id="KW-0378">Hydrolase</keyword>
<accession>A0A5S4VYC2</accession>
<dbReference type="PANTHER" id="PTHR21240:SF28">
    <property type="entry name" value="ISO-OROTATE DECARBOXYLASE (EUROFUNG)"/>
    <property type="match status" value="1"/>
</dbReference>
<comment type="caution">
    <text evidence="3">The sequence shown here is derived from an EMBL/GenBank/DDBJ whole genome shotgun (WGS) entry which is preliminary data.</text>
</comment>
<dbReference type="Gene3D" id="3.20.20.140">
    <property type="entry name" value="Metal-dependent hydrolases"/>
    <property type="match status" value="1"/>
</dbReference>
<organism evidence="3 4">
    <name type="scientific">Bradyrhizobium cytisi</name>
    <dbReference type="NCBI Taxonomy" id="515489"/>
    <lineage>
        <taxon>Bacteria</taxon>
        <taxon>Pseudomonadati</taxon>
        <taxon>Pseudomonadota</taxon>
        <taxon>Alphaproteobacteria</taxon>
        <taxon>Hyphomicrobiales</taxon>
        <taxon>Nitrobacteraceae</taxon>
        <taxon>Bradyrhizobium</taxon>
    </lineage>
</organism>
<sequence length="355" mass="40649">MSFIPPIDCDVHLARPSTKVLIPHLDEYWREQVIRRGLDDDDLELSAFPEKAPLNCRPDWQPHEGRPGSRFELLQAHILDRFRPQFVICNVLHGAQILFNVDLSAALCTAINDWIVAEWLEQDPRLRASVVIPVQSPELAALEIEKRATDRRFVQVLMPVMNEVPVGRRLNWPIYAAAERHGLPIGIHAGSSFRHPPSSLGWPSYYIEDYVLNAPAFAGALNSLVAEGVFQKFPRLKVVLMESGVTWLPSHFWRANKSWRAVRSETPWVKKLPSEILRHHVRITLQPFDAPPMLDQAKIILEEIAADEMFLFSTDYPHWHFEGTDAVPDVFTPILSKLLRENALATYERLNWTGK</sequence>